<dbReference type="PANTHER" id="PTHR43418">
    <property type="entry name" value="MULTIFUNCTIONAL TRYPTOPHAN BIOSYNTHESIS PROTEIN-RELATED"/>
    <property type="match status" value="1"/>
</dbReference>
<dbReference type="InterPro" id="IPR029062">
    <property type="entry name" value="Class_I_gatase-like"/>
</dbReference>
<dbReference type="STRING" id="4572.M7YYD0"/>
<dbReference type="InterPro" id="IPR017926">
    <property type="entry name" value="GATASE"/>
</dbReference>
<dbReference type="InterPro" id="IPR050472">
    <property type="entry name" value="Anth_synth/Amidotransfase"/>
</dbReference>
<dbReference type="Gene3D" id="3.40.50.880">
    <property type="match status" value="1"/>
</dbReference>
<dbReference type="GO" id="GO:0004049">
    <property type="term" value="F:anthranilate synthase activity"/>
    <property type="evidence" value="ECO:0007669"/>
    <property type="project" value="TreeGrafter"/>
</dbReference>
<dbReference type="PANTHER" id="PTHR43418:SF16">
    <property type="entry name" value="ANTHRANILATE SYNTHASE BETA SUBUNIT 1, CHLOROPLASTIC"/>
    <property type="match status" value="1"/>
</dbReference>
<dbReference type="Pfam" id="PF00117">
    <property type="entry name" value="GATase"/>
    <property type="match status" value="1"/>
</dbReference>
<dbReference type="EMBL" id="KD291507">
    <property type="protein sequence ID" value="EMS45045.1"/>
    <property type="molecule type" value="Genomic_DNA"/>
</dbReference>
<feature type="domain" description="Glutamine amidotransferase" evidence="2">
    <location>
        <begin position="63"/>
        <end position="85"/>
    </location>
</feature>
<keyword evidence="1" id="KW-0315">Glutamine amidotransferase</keyword>
<sequence>MAAEIDGMALWRLGVRCAEMGSRRRRLLSGVMVTSMAEWPEKYMGELGLNFEVYRNDELTIEEGVQFHPESIITPEGKKIILNFARYVEEFEKQTSEGK</sequence>
<dbReference type="GO" id="GO:0000162">
    <property type="term" value="P:L-tryptophan biosynthetic process"/>
    <property type="evidence" value="ECO:0007669"/>
    <property type="project" value="TreeGrafter"/>
</dbReference>
<evidence type="ECO:0000259" key="2">
    <source>
        <dbReference type="Pfam" id="PF00117"/>
    </source>
</evidence>
<dbReference type="GO" id="GO:0005829">
    <property type="term" value="C:cytosol"/>
    <property type="evidence" value="ECO:0007669"/>
    <property type="project" value="TreeGrafter"/>
</dbReference>
<organism evidence="3">
    <name type="scientific">Triticum urartu</name>
    <name type="common">Red wild einkorn</name>
    <name type="synonym">Crithodium urartu</name>
    <dbReference type="NCBI Taxonomy" id="4572"/>
    <lineage>
        <taxon>Eukaryota</taxon>
        <taxon>Viridiplantae</taxon>
        <taxon>Streptophyta</taxon>
        <taxon>Embryophyta</taxon>
        <taxon>Tracheophyta</taxon>
        <taxon>Spermatophyta</taxon>
        <taxon>Magnoliopsida</taxon>
        <taxon>Liliopsida</taxon>
        <taxon>Poales</taxon>
        <taxon>Poaceae</taxon>
        <taxon>BOP clade</taxon>
        <taxon>Pooideae</taxon>
        <taxon>Triticodae</taxon>
        <taxon>Triticeae</taxon>
        <taxon>Triticinae</taxon>
        <taxon>Triticum</taxon>
    </lineage>
</organism>
<proteinExistence type="predicted"/>
<reference evidence="3" key="1">
    <citation type="journal article" date="2013" name="Nature">
        <title>Draft genome of the wheat A-genome progenitor Triticum urartu.</title>
        <authorList>
            <person name="Ling H.Q."/>
            <person name="Zhao S."/>
            <person name="Liu D."/>
            <person name="Wang J."/>
            <person name="Sun H."/>
            <person name="Zhang C."/>
            <person name="Fan H."/>
            <person name="Li D."/>
            <person name="Dong L."/>
            <person name="Tao Y."/>
            <person name="Gao C."/>
            <person name="Wu H."/>
            <person name="Li Y."/>
            <person name="Cui Y."/>
            <person name="Guo X."/>
            <person name="Zheng S."/>
            <person name="Wang B."/>
            <person name="Yu K."/>
            <person name="Liang Q."/>
            <person name="Yang W."/>
            <person name="Lou X."/>
            <person name="Chen J."/>
            <person name="Feng M."/>
            <person name="Jian J."/>
            <person name="Zhang X."/>
            <person name="Luo G."/>
            <person name="Jiang Y."/>
            <person name="Liu J."/>
            <person name="Wang Z."/>
            <person name="Sha Y."/>
            <person name="Zhang B."/>
            <person name="Wu H."/>
            <person name="Tang D."/>
            <person name="Shen Q."/>
            <person name="Xue P."/>
            <person name="Zou S."/>
            <person name="Wang X."/>
            <person name="Liu X."/>
            <person name="Wang F."/>
            <person name="Yang Y."/>
            <person name="An X."/>
            <person name="Dong Z."/>
            <person name="Zhang K."/>
            <person name="Zhang X."/>
            <person name="Luo M.C."/>
            <person name="Dvorak J."/>
            <person name="Tong Y."/>
            <person name="Wang J."/>
            <person name="Yang H."/>
            <person name="Li Z."/>
            <person name="Wang D."/>
            <person name="Zhang A."/>
            <person name="Wang J."/>
        </authorList>
    </citation>
    <scope>NUCLEOTIDE SEQUENCE</scope>
</reference>
<evidence type="ECO:0000313" key="3">
    <source>
        <dbReference type="EMBL" id="EMS45045.1"/>
    </source>
</evidence>
<protein>
    <recommendedName>
        <fullName evidence="2">Glutamine amidotransferase domain-containing protein</fullName>
    </recommendedName>
</protein>
<name>M7YYD0_TRIUA</name>
<dbReference type="AlphaFoldDB" id="M7YYD0"/>
<gene>
    <name evidence="3" type="ORF">TRIUR3_16366</name>
</gene>
<accession>M7YYD0</accession>
<evidence type="ECO:0000256" key="1">
    <source>
        <dbReference type="ARBA" id="ARBA00022962"/>
    </source>
</evidence>
<dbReference type="SUPFAM" id="SSF52317">
    <property type="entry name" value="Class I glutamine amidotransferase-like"/>
    <property type="match status" value="1"/>
</dbReference>